<reference evidence="1 2" key="1">
    <citation type="journal article" date="2021" name="Nat. Plants">
        <title>The Taxus genome provides insights into paclitaxel biosynthesis.</title>
        <authorList>
            <person name="Xiong X."/>
            <person name="Gou J."/>
            <person name="Liao Q."/>
            <person name="Li Y."/>
            <person name="Zhou Q."/>
            <person name="Bi G."/>
            <person name="Li C."/>
            <person name="Du R."/>
            <person name="Wang X."/>
            <person name="Sun T."/>
            <person name="Guo L."/>
            <person name="Liang H."/>
            <person name="Lu P."/>
            <person name="Wu Y."/>
            <person name="Zhang Z."/>
            <person name="Ro D.K."/>
            <person name="Shang Y."/>
            <person name="Huang S."/>
            <person name="Yan J."/>
        </authorList>
    </citation>
    <scope>NUCLEOTIDE SEQUENCE [LARGE SCALE GENOMIC DNA]</scope>
    <source>
        <strain evidence="1">Ta-2019</strain>
    </source>
</reference>
<evidence type="ECO:0000313" key="1">
    <source>
        <dbReference type="EMBL" id="KAH9297012.1"/>
    </source>
</evidence>
<feature type="non-terminal residue" evidence="1">
    <location>
        <position position="239"/>
    </location>
</feature>
<keyword evidence="2" id="KW-1185">Reference proteome</keyword>
<dbReference type="Proteomes" id="UP000824469">
    <property type="component" value="Unassembled WGS sequence"/>
</dbReference>
<protein>
    <submittedName>
        <fullName evidence="1">Uncharacterized protein</fullName>
    </submittedName>
</protein>
<accession>A0AA38FCU5</accession>
<proteinExistence type="predicted"/>
<evidence type="ECO:0000313" key="2">
    <source>
        <dbReference type="Proteomes" id="UP000824469"/>
    </source>
</evidence>
<organism evidence="1 2">
    <name type="scientific">Taxus chinensis</name>
    <name type="common">Chinese yew</name>
    <name type="synonym">Taxus wallichiana var. chinensis</name>
    <dbReference type="NCBI Taxonomy" id="29808"/>
    <lineage>
        <taxon>Eukaryota</taxon>
        <taxon>Viridiplantae</taxon>
        <taxon>Streptophyta</taxon>
        <taxon>Embryophyta</taxon>
        <taxon>Tracheophyta</taxon>
        <taxon>Spermatophyta</taxon>
        <taxon>Pinopsida</taxon>
        <taxon>Pinidae</taxon>
        <taxon>Conifers II</taxon>
        <taxon>Cupressales</taxon>
        <taxon>Taxaceae</taxon>
        <taxon>Taxus</taxon>
    </lineage>
</organism>
<comment type="caution">
    <text evidence="1">The sequence shown here is derived from an EMBL/GenBank/DDBJ whole genome shotgun (WGS) entry which is preliminary data.</text>
</comment>
<dbReference type="AlphaFoldDB" id="A0AA38FCU5"/>
<sequence length="239" mass="27424">GNTDVNSSTPVVDSLQKRPGMENNLLDDFSSWEEDLLLRMEEEKRYQTDLLSHYIKDFGLDAHHSSRQSKHNLPKDRLIDSKLLTLEELWKEDLTLHLDLENSYQEAVYSPNLPSPDRTDIPPPLDSAPSKRMLWSARRAAKNLFAMQHPSSPPPTNFLTSPAPATDEPSAYTLEGLCTELNTLKSEVKQLEKGMGKQKMDDRDDLHQQRFQEVFKKIESIDSRLKSTKNTVTRYKEAL</sequence>
<feature type="non-terminal residue" evidence="1">
    <location>
        <position position="1"/>
    </location>
</feature>
<gene>
    <name evidence="1" type="ORF">KI387_028694</name>
</gene>
<dbReference type="EMBL" id="JAHRHJ020000010">
    <property type="protein sequence ID" value="KAH9297012.1"/>
    <property type="molecule type" value="Genomic_DNA"/>
</dbReference>
<name>A0AA38FCU5_TAXCH</name>